<evidence type="ECO:0000313" key="4">
    <source>
        <dbReference type="Proteomes" id="UP000298030"/>
    </source>
</evidence>
<dbReference type="Proteomes" id="UP000298030">
    <property type="component" value="Unassembled WGS sequence"/>
</dbReference>
<accession>A0A4Y7SVP2</accession>
<comment type="caution">
    <text evidence="2">The sequence shown here is derived from an EMBL/GenBank/DDBJ whole genome shotgun (WGS) entry which is preliminary data.</text>
</comment>
<dbReference type="EMBL" id="QPFP01000048">
    <property type="protein sequence ID" value="TEB26405.1"/>
    <property type="molecule type" value="Genomic_DNA"/>
</dbReference>
<gene>
    <name evidence="3" type="ORF">FA13DRAFT_1737334</name>
    <name evidence="2" type="ORF">FA13DRAFT_1738105</name>
</gene>
<evidence type="ECO:0000313" key="3">
    <source>
        <dbReference type="EMBL" id="TEB26405.1"/>
    </source>
</evidence>
<sequence length="70" mass="8098">MEASQQRRRESIRTWGDETKERLQDKGAKQTPQSNQQPCEAARICTEQWVVTALYSAEIETETDPNTHHP</sequence>
<reference evidence="2 4" key="1">
    <citation type="journal article" date="2019" name="Nat. Ecol. Evol.">
        <title>Megaphylogeny resolves global patterns of mushroom evolution.</title>
        <authorList>
            <person name="Varga T."/>
            <person name="Krizsan K."/>
            <person name="Foldi C."/>
            <person name="Dima B."/>
            <person name="Sanchez-Garcia M."/>
            <person name="Sanchez-Ramirez S."/>
            <person name="Szollosi G.J."/>
            <person name="Szarkandi J.G."/>
            <person name="Papp V."/>
            <person name="Albert L."/>
            <person name="Andreopoulos W."/>
            <person name="Angelini C."/>
            <person name="Antonin V."/>
            <person name="Barry K.W."/>
            <person name="Bougher N.L."/>
            <person name="Buchanan P."/>
            <person name="Buyck B."/>
            <person name="Bense V."/>
            <person name="Catcheside P."/>
            <person name="Chovatia M."/>
            <person name="Cooper J."/>
            <person name="Damon W."/>
            <person name="Desjardin D."/>
            <person name="Finy P."/>
            <person name="Geml J."/>
            <person name="Haridas S."/>
            <person name="Hughes K."/>
            <person name="Justo A."/>
            <person name="Karasinski D."/>
            <person name="Kautmanova I."/>
            <person name="Kiss B."/>
            <person name="Kocsube S."/>
            <person name="Kotiranta H."/>
            <person name="LaButti K.M."/>
            <person name="Lechner B.E."/>
            <person name="Liimatainen K."/>
            <person name="Lipzen A."/>
            <person name="Lukacs Z."/>
            <person name="Mihaltcheva S."/>
            <person name="Morgado L.N."/>
            <person name="Niskanen T."/>
            <person name="Noordeloos M.E."/>
            <person name="Ohm R.A."/>
            <person name="Ortiz-Santana B."/>
            <person name="Ovrebo C."/>
            <person name="Racz N."/>
            <person name="Riley R."/>
            <person name="Savchenko A."/>
            <person name="Shiryaev A."/>
            <person name="Soop K."/>
            <person name="Spirin V."/>
            <person name="Szebenyi C."/>
            <person name="Tomsovsky M."/>
            <person name="Tulloss R.E."/>
            <person name="Uehling J."/>
            <person name="Grigoriev I.V."/>
            <person name="Vagvolgyi C."/>
            <person name="Papp T."/>
            <person name="Martin F.M."/>
            <person name="Miettinen O."/>
            <person name="Hibbett D.S."/>
            <person name="Nagy L.G."/>
        </authorList>
    </citation>
    <scope>NUCLEOTIDE SEQUENCE [LARGE SCALE GENOMIC DNA]</scope>
    <source>
        <strain evidence="2 4">FP101781</strain>
    </source>
</reference>
<protein>
    <submittedName>
        <fullName evidence="2">Uncharacterized protein</fullName>
    </submittedName>
</protein>
<evidence type="ECO:0000313" key="2">
    <source>
        <dbReference type="EMBL" id="TEB25781.1"/>
    </source>
</evidence>
<dbReference type="EMBL" id="QPFP01000054">
    <property type="protein sequence ID" value="TEB25781.1"/>
    <property type="molecule type" value="Genomic_DNA"/>
</dbReference>
<evidence type="ECO:0000256" key="1">
    <source>
        <dbReference type="SAM" id="MobiDB-lite"/>
    </source>
</evidence>
<keyword evidence="4" id="KW-1185">Reference proteome</keyword>
<name>A0A4Y7SVP2_COPMI</name>
<proteinExistence type="predicted"/>
<organism evidence="2 4">
    <name type="scientific">Coprinellus micaceus</name>
    <name type="common">Glistening ink-cap mushroom</name>
    <name type="synonym">Coprinus micaceus</name>
    <dbReference type="NCBI Taxonomy" id="71717"/>
    <lineage>
        <taxon>Eukaryota</taxon>
        <taxon>Fungi</taxon>
        <taxon>Dikarya</taxon>
        <taxon>Basidiomycota</taxon>
        <taxon>Agaricomycotina</taxon>
        <taxon>Agaricomycetes</taxon>
        <taxon>Agaricomycetidae</taxon>
        <taxon>Agaricales</taxon>
        <taxon>Agaricineae</taxon>
        <taxon>Psathyrellaceae</taxon>
        <taxon>Coprinellus</taxon>
    </lineage>
</organism>
<dbReference type="AlphaFoldDB" id="A0A4Y7SVP2"/>
<feature type="region of interest" description="Disordered" evidence="1">
    <location>
        <begin position="1"/>
        <end position="40"/>
    </location>
</feature>
<feature type="compositionally biased region" description="Basic and acidic residues" evidence="1">
    <location>
        <begin position="1"/>
        <end position="28"/>
    </location>
</feature>